<dbReference type="PROSITE" id="PS00649">
    <property type="entry name" value="G_PROTEIN_RECEP_F2_1"/>
    <property type="match status" value="1"/>
</dbReference>
<dbReference type="Gene3D" id="4.10.1240.10">
    <property type="entry name" value="GPCR, family 2, extracellular hormone receptor domain"/>
    <property type="match status" value="1"/>
</dbReference>
<feature type="region of interest" description="Disordered" evidence="11">
    <location>
        <begin position="306"/>
        <end position="361"/>
    </location>
</feature>
<dbReference type="PROSITE" id="PS50227">
    <property type="entry name" value="G_PROTEIN_RECEP_F2_3"/>
    <property type="match status" value="1"/>
</dbReference>
<feature type="region of interest" description="Disordered" evidence="11">
    <location>
        <begin position="648"/>
        <end position="680"/>
    </location>
</feature>
<feature type="compositionally biased region" description="Low complexity" evidence="11">
    <location>
        <begin position="657"/>
        <end position="680"/>
    </location>
</feature>
<evidence type="ECO:0000259" key="14">
    <source>
        <dbReference type="PROSITE" id="PS50261"/>
    </source>
</evidence>
<feature type="compositionally biased region" description="Polar residues" evidence="11">
    <location>
        <begin position="923"/>
        <end position="947"/>
    </location>
</feature>
<keyword evidence="3" id="KW-1003">Cell membrane</keyword>
<feature type="region of interest" description="Disordered" evidence="11">
    <location>
        <begin position="764"/>
        <end position="823"/>
    </location>
</feature>
<accession>A0A6G1SQ54</accession>
<comment type="subcellular location">
    <subcellularLocation>
        <location evidence="1">Cell membrane</location>
        <topology evidence="1">Multi-pass membrane protein</topology>
    </subcellularLocation>
</comment>
<dbReference type="SMART" id="SM00008">
    <property type="entry name" value="HormR"/>
    <property type="match status" value="1"/>
</dbReference>
<evidence type="ECO:0000256" key="1">
    <source>
        <dbReference type="ARBA" id="ARBA00004651"/>
    </source>
</evidence>
<dbReference type="GO" id="GO:0007166">
    <property type="term" value="P:cell surface receptor signaling pathway"/>
    <property type="evidence" value="ECO:0007669"/>
    <property type="project" value="InterPro"/>
</dbReference>
<dbReference type="InterPro" id="IPR000832">
    <property type="entry name" value="GPCR_2_secretin-like"/>
</dbReference>
<keyword evidence="6" id="KW-0297">G-protein coupled receptor</keyword>
<feature type="transmembrane region" description="Helical" evidence="12">
    <location>
        <begin position="1143"/>
        <end position="1164"/>
    </location>
</feature>
<feature type="transmembrane region" description="Helical" evidence="12">
    <location>
        <begin position="1037"/>
        <end position="1056"/>
    </location>
</feature>
<evidence type="ECO:0000256" key="10">
    <source>
        <dbReference type="ARBA" id="ARBA00023224"/>
    </source>
</evidence>
<dbReference type="GO" id="GO:0005886">
    <property type="term" value="C:plasma membrane"/>
    <property type="evidence" value="ECO:0007669"/>
    <property type="project" value="UniProtKB-SubCell"/>
</dbReference>
<feature type="transmembrane region" description="Helical" evidence="12">
    <location>
        <begin position="1068"/>
        <end position="1087"/>
    </location>
</feature>
<feature type="region of interest" description="Disordered" evidence="11">
    <location>
        <begin position="73"/>
        <end position="92"/>
    </location>
</feature>
<dbReference type="Gene3D" id="1.20.1070.10">
    <property type="entry name" value="Rhodopsin 7-helix transmembrane proteins"/>
    <property type="match status" value="1"/>
</dbReference>
<feature type="region of interest" description="Disordered" evidence="11">
    <location>
        <begin position="923"/>
        <end position="1003"/>
    </location>
</feature>
<evidence type="ECO:0000256" key="8">
    <source>
        <dbReference type="ARBA" id="ARBA00023170"/>
    </source>
</evidence>
<evidence type="ECO:0000256" key="6">
    <source>
        <dbReference type="ARBA" id="ARBA00023040"/>
    </source>
</evidence>
<dbReference type="InterPro" id="IPR017983">
    <property type="entry name" value="GPCR_2_secretin-like_CS"/>
</dbReference>
<feature type="compositionally biased region" description="Acidic residues" evidence="11">
    <location>
        <begin position="473"/>
        <end position="482"/>
    </location>
</feature>
<feature type="transmembrane region" description="Helical" evidence="12">
    <location>
        <begin position="579"/>
        <end position="598"/>
    </location>
</feature>
<dbReference type="Pfam" id="PF00002">
    <property type="entry name" value="7tm_2"/>
    <property type="match status" value="1"/>
</dbReference>
<feature type="compositionally biased region" description="Basic and acidic residues" evidence="11">
    <location>
        <begin position="333"/>
        <end position="343"/>
    </location>
</feature>
<evidence type="ECO:0000256" key="9">
    <source>
        <dbReference type="ARBA" id="ARBA00023180"/>
    </source>
</evidence>
<sequence length="1317" mass="148056">MRMSERSSRGRRKRSTSRMKELQQAVSVLARLKLKLVVVLLLPLTLSLPPLCLGANQASLAAVAVVLSPNNPSIGTSHQEHQSTSDTSSSRISRNLTNTTLNQTIHYNWQVDAALASNPILSQALPLGHLEPVSGIENHRKPPTGGHIAGAQLETTTRGGRQGGGPANSETQPSSSRPETKDTARGPLTNLAHGRELARQHERRHRRHMIDGSPMAAGDNAPPTGHSKGGADSFATGQLMMDRRGKLASEDRGGSSDVAAVEINAANLVQRSSKMADNTVNRGEHVPSVSSSLIGLDERRRFGHKMIRSSGSGGGGNLDSSANELLPDQQEQQQEHQKQEQQRTDGSQSAPQLTSLVEMTPASRRNRRLKCRVEKDLYLDFEEYQHYTCAHCYNQVPPEYFNNKLGLVREEGRMIRLEDRESEQPIWTNETARIKLTFKVEEKFEKWQICCRQAVECCQENAKYLPTTVANDPDNEDDDDTDNNNANHNNDELPLVDDPKRNECPGTWDGLSCWGPSAAGRLAWRECPRVAYLLDFEPACRGYVTKQCFQNASWFINRNGHEWSDYSACSPEGLYKARMLHASVAYVCEALIVVPALLIIGKFPNRGGNKRIRIMKSLLFYILLNSLIQALQRGFLAAGYFAEYRGGPHRVEHHSSSRQQLHQSQQEQQQQQQQQQRQLLLDQRQEQPAVPTKLALISSEGPQQNAARNELIPSSLTSSASLIDQQARSGGGGNDGETGPFERQTRLHARSAGSVELDDAMTTSLTELPRDNGVDETNYYEDLDLDNDEDANEETETETEMEEQNDPGGQYDGSELDDDDDDDDQNELVERIFLTAPKRPFAQPIRLDGGRHHRVVGVQIDQANRRLEDNRLVAPRPTGWPKELEIFGLPSRTLLNSRNGVRSKLSSQSQSGDHISSKYQLISTQETDPKLNNNSIETNYPATATEQDGSDQEDRRPLDIHVPRKEATETPTNTRRHKRNSTTTTTATTTAVTTDNNNNNSQDRRFQPQIARFRRKESAWKAFFCWFLQMASRLVRLMSYAWMFTGGVYLCSALHFAPAEPPAKFIKILFFLTNAFPNLIFFAYVTARTINEPSPLNIIIKAPYYWFRGDEKQIEQLYETQKVCWFEESKSQSIEDIADLPNLILVAANVALFVITLVILCRINRPGSTRPDMSPCAYFKAAGTLLFLYGGHYFFLAYRPESESCSVDTFMFYAFICIDVVQGIAISIVFCYMTQEGKSVIVKYWRNRHRFTPFKQLRWLSCFGDKYKLADNGYHHTPYNAVRLNHSLRSNTSACNGHNDNVTELVNINDTQVSGHF</sequence>
<keyword evidence="9" id="KW-0325">Glycoprotein</keyword>
<dbReference type="PROSITE" id="PS50261">
    <property type="entry name" value="G_PROTEIN_RECEP_F2_4"/>
    <property type="match status" value="1"/>
</dbReference>
<feature type="compositionally biased region" description="Polar residues" evidence="11">
    <location>
        <begin position="344"/>
        <end position="357"/>
    </location>
</feature>
<evidence type="ECO:0000256" key="4">
    <source>
        <dbReference type="ARBA" id="ARBA00022692"/>
    </source>
</evidence>
<feature type="transmembrane region" description="Helical" evidence="12">
    <location>
        <begin position="1176"/>
        <end position="1198"/>
    </location>
</feature>
<dbReference type="InterPro" id="IPR001879">
    <property type="entry name" value="GPCR_2_extracellular_dom"/>
</dbReference>
<feature type="compositionally biased region" description="Acidic residues" evidence="11">
    <location>
        <begin position="814"/>
        <end position="823"/>
    </location>
</feature>
<organism evidence="15">
    <name type="scientific">Aceria tosichella</name>
    <name type="common">wheat curl mite</name>
    <dbReference type="NCBI Taxonomy" id="561515"/>
    <lineage>
        <taxon>Eukaryota</taxon>
        <taxon>Metazoa</taxon>
        <taxon>Ecdysozoa</taxon>
        <taxon>Arthropoda</taxon>
        <taxon>Chelicerata</taxon>
        <taxon>Arachnida</taxon>
        <taxon>Acari</taxon>
        <taxon>Acariformes</taxon>
        <taxon>Trombidiformes</taxon>
        <taxon>Prostigmata</taxon>
        <taxon>Eupodina</taxon>
        <taxon>Eriophyoidea</taxon>
        <taxon>Eriophyidae</taxon>
        <taxon>Eriophyinae</taxon>
        <taxon>Aceriini</taxon>
        <taxon>Aceria</taxon>
    </lineage>
</organism>
<feature type="compositionally biased region" description="Polar residues" evidence="11">
    <location>
        <begin position="168"/>
        <end position="177"/>
    </location>
</feature>
<dbReference type="Pfam" id="PF02793">
    <property type="entry name" value="HRM"/>
    <property type="match status" value="1"/>
</dbReference>
<comment type="similarity">
    <text evidence="2">Belongs to the G-protein coupled receptor 2 family.</text>
</comment>
<feature type="compositionally biased region" description="Low complexity" evidence="11">
    <location>
        <begin position="981"/>
        <end position="1000"/>
    </location>
</feature>
<protein>
    <submittedName>
        <fullName evidence="15">Calcitonin receptor</fullName>
    </submittedName>
</protein>
<keyword evidence="5 12" id="KW-1133">Transmembrane helix</keyword>
<keyword evidence="10" id="KW-0807">Transducer</keyword>
<dbReference type="GO" id="GO:0007188">
    <property type="term" value="P:adenylate cyclase-modulating G protein-coupled receptor signaling pathway"/>
    <property type="evidence" value="ECO:0007669"/>
    <property type="project" value="TreeGrafter"/>
</dbReference>
<proteinExistence type="inferred from homology"/>
<dbReference type="EMBL" id="GGYP01007560">
    <property type="protein sequence ID" value="MDE52331.1"/>
    <property type="molecule type" value="Transcribed_RNA"/>
</dbReference>
<keyword evidence="4 12" id="KW-0812">Transmembrane</keyword>
<dbReference type="InterPro" id="IPR050332">
    <property type="entry name" value="GPCR_2"/>
</dbReference>
<evidence type="ECO:0000256" key="5">
    <source>
        <dbReference type="ARBA" id="ARBA00022989"/>
    </source>
</evidence>
<feature type="transmembrane region" description="Helical" evidence="12">
    <location>
        <begin position="1210"/>
        <end position="1233"/>
    </location>
</feature>
<dbReference type="InterPro" id="IPR017981">
    <property type="entry name" value="GPCR_2-like_7TM"/>
</dbReference>
<feature type="transmembrane region" description="Helical" evidence="12">
    <location>
        <begin position="618"/>
        <end position="642"/>
    </location>
</feature>
<evidence type="ECO:0000256" key="7">
    <source>
        <dbReference type="ARBA" id="ARBA00023136"/>
    </source>
</evidence>
<evidence type="ECO:0000256" key="2">
    <source>
        <dbReference type="ARBA" id="ARBA00005314"/>
    </source>
</evidence>
<dbReference type="PANTHER" id="PTHR45620:SF42">
    <property type="entry name" value="G-PROTEIN COUPLED RECEPTOR SEB-2"/>
    <property type="match status" value="1"/>
</dbReference>
<evidence type="ECO:0000256" key="12">
    <source>
        <dbReference type="SAM" id="Phobius"/>
    </source>
</evidence>
<keyword evidence="8 15" id="KW-0675">Receptor</keyword>
<evidence type="ECO:0000259" key="13">
    <source>
        <dbReference type="PROSITE" id="PS50227"/>
    </source>
</evidence>
<feature type="compositionally biased region" description="Acidic residues" evidence="11">
    <location>
        <begin position="778"/>
        <end position="805"/>
    </location>
</feature>
<dbReference type="SUPFAM" id="SSF111418">
    <property type="entry name" value="Hormone receptor domain"/>
    <property type="match status" value="1"/>
</dbReference>
<evidence type="ECO:0000313" key="15">
    <source>
        <dbReference type="EMBL" id="MDE52331.1"/>
    </source>
</evidence>
<dbReference type="GO" id="GO:0008528">
    <property type="term" value="F:G protein-coupled peptide receptor activity"/>
    <property type="evidence" value="ECO:0007669"/>
    <property type="project" value="TreeGrafter"/>
</dbReference>
<feature type="region of interest" description="Disordered" evidence="11">
    <location>
        <begin position="156"/>
        <end position="234"/>
    </location>
</feature>
<feature type="compositionally biased region" description="Basic and acidic residues" evidence="11">
    <location>
        <begin position="952"/>
        <end position="968"/>
    </location>
</feature>
<feature type="region of interest" description="Disordered" evidence="11">
    <location>
        <begin position="468"/>
        <end position="499"/>
    </location>
</feature>
<dbReference type="PANTHER" id="PTHR45620">
    <property type="entry name" value="PDF RECEPTOR-LIKE PROTEIN-RELATED"/>
    <property type="match status" value="1"/>
</dbReference>
<feature type="domain" description="G-protein coupled receptors family 2 profile 2" evidence="14">
    <location>
        <begin position="1025"/>
        <end position="1234"/>
    </location>
</feature>
<gene>
    <name evidence="15" type="primary">CALCR_1</name>
    <name evidence="15" type="ORF">g.7421</name>
</gene>
<feature type="domain" description="G-protein coupled receptors family 2 profile 1" evidence="13">
    <location>
        <begin position="457"/>
        <end position="573"/>
    </location>
</feature>
<keyword evidence="7 12" id="KW-0472">Membrane</keyword>
<evidence type="ECO:0000256" key="11">
    <source>
        <dbReference type="SAM" id="MobiDB-lite"/>
    </source>
</evidence>
<reference evidence="15" key="1">
    <citation type="submission" date="2018-10" db="EMBL/GenBank/DDBJ databases">
        <title>Transcriptome assembly of Aceria tosichella (Wheat curl mite) Type 2.</title>
        <authorList>
            <person name="Scully E.D."/>
            <person name="Geib S.M."/>
            <person name="Palmer N.A."/>
            <person name="Gupta A.K."/>
            <person name="Sarath G."/>
            <person name="Tatineni S."/>
        </authorList>
    </citation>
    <scope>NUCLEOTIDE SEQUENCE</scope>
    <source>
        <strain evidence="15">LincolnNE</strain>
    </source>
</reference>
<evidence type="ECO:0000256" key="3">
    <source>
        <dbReference type="ARBA" id="ARBA00022475"/>
    </source>
</evidence>
<dbReference type="InterPro" id="IPR036445">
    <property type="entry name" value="GPCR_2_extracell_dom_sf"/>
</dbReference>
<name>A0A6G1SQ54_9ACAR</name>